<reference evidence="1" key="1">
    <citation type="submission" date="2020-11" db="EMBL/GenBank/DDBJ databases">
        <authorList>
            <consortium name="DOE Joint Genome Institute"/>
            <person name="Ahrendt S."/>
            <person name="Riley R."/>
            <person name="Andreopoulos W."/>
            <person name="Labutti K."/>
            <person name="Pangilinan J."/>
            <person name="Ruiz-Duenas F.J."/>
            <person name="Barrasa J.M."/>
            <person name="Sanchez-Garcia M."/>
            <person name="Camarero S."/>
            <person name="Miyauchi S."/>
            <person name="Serrano A."/>
            <person name="Linde D."/>
            <person name="Babiker R."/>
            <person name="Drula E."/>
            <person name="Ayuso-Fernandez I."/>
            <person name="Pacheco R."/>
            <person name="Padilla G."/>
            <person name="Ferreira P."/>
            <person name="Barriuso J."/>
            <person name="Kellner H."/>
            <person name="Castanera R."/>
            <person name="Alfaro M."/>
            <person name="Ramirez L."/>
            <person name="Pisabarro A.G."/>
            <person name="Kuo A."/>
            <person name="Tritt A."/>
            <person name="Lipzen A."/>
            <person name="He G."/>
            <person name="Yan M."/>
            <person name="Ng V."/>
            <person name="Cullen D."/>
            <person name="Martin F."/>
            <person name="Rosso M.-N."/>
            <person name="Henrissat B."/>
            <person name="Hibbett D."/>
            <person name="Martinez A.T."/>
            <person name="Grigoriev I.V."/>
        </authorList>
    </citation>
    <scope>NUCLEOTIDE SEQUENCE</scope>
    <source>
        <strain evidence="1">MF-IS2</strain>
    </source>
</reference>
<organism evidence="1 2">
    <name type="scientific">Macrolepiota fuliginosa MF-IS2</name>
    <dbReference type="NCBI Taxonomy" id="1400762"/>
    <lineage>
        <taxon>Eukaryota</taxon>
        <taxon>Fungi</taxon>
        <taxon>Dikarya</taxon>
        <taxon>Basidiomycota</taxon>
        <taxon>Agaricomycotina</taxon>
        <taxon>Agaricomycetes</taxon>
        <taxon>Agaricomycetidae</taxon>
        <taxon>Agaricales</taxon>
        <taxon>Agaricineae</taxon>
        <taxon>Agaricaceae</taxon>
        <taxon>Macrolepiota</taxon>
    </lineage>
</organism>
<dbReference type="EMBL" id="MU151078">
    <property type="protein sequence ID" value="KAF9451922.1"/>
    <property type="molecule type" value="Genomic_DNA"/>
</dbReference>
<name>A0A9P5XI97_9AGAR</name>
<dbReference type="OrthoDB" id="2870744at2759"/>
<accession>A0A9P5XI97</accession>
<comment type="caution">
    <text evidence="1">The sequence shown here is derived from an EMBL/GenBank/DDBJ whole genome shotgun (WGS) entry which is preliminary data.</text>
</comment>
<evidence type="ECO:0000313" key="1">
    <source>
        <dbReference type="EMBL" id="KAF9451922.1"/>
    </source>
</evidence>
<keyword evidence="2" id="KW-1185">Reference proteome</keyword>
<protein>
    <submittedName>
        <fullName evidence="1">Uncharacterized protein</fullName>
    </submittedName>
</protein>
<dbReference type="Proteomes" id="UP000807342">
    <property type="component" value="Unassembled WGS sequence"/>
</dbReference>
<proteinExistence type="predicted"/>
<sequence>MLWRRGRWWLRGCRMISFMRLHIMLIRGMCTGCCFLSLCEILLPLLWSVIDTRTSVMPERQISKLNKALKLKPERALLIKQWVIELAEKKHLVNLTRFWWFWKAGPPEQLWGALHTNCPLLKDIGVRRGPDELTISPDSALLRFSDLVGFHLTTHGVYRFHHPNQIAATNSTTRIPAGLYEMLVKRSPRLQELTFDGSCPHLGLWDVSPILDATWPELQSLSLGMIRDASKRLAQDDEAKAMKDFVGRHQELHNLHFLGAAHWASSEATYSITSHQKLVVFRGRYAQLKYSWTIWGDYDVGPDRRCATEAGAEYVSEYF</sequence>
<evidence type="ECO:0000313" key="2">
    <source>
        <dbReference type="Proteomes" id="UP000807342"/>
    </source>
</evidence>
<gene>
    <name evidence="1" type="ORF">P691DRAFT_296310</name>
</gene>
<dbReference type="AlphaFoldDB" id="A0A9P5XI97"/>